<feature type="compositionally biased region" description="Polar residues" evidence="8">
    <location>
        <begin position="216"/>
        <end position="227"/>
    </location>
</feature>
<dbReference type="EMBL" id="JAHRIQ010082530">
    <property type="protein sequence ID" value="MEQ2248116.1"/>
    <property type="molecule type" value="Genomic_DNA"/>
</dbReference>
<keyword evidence="6 9" id="KW-0472">Membrane</keyword>
<evidence type="ECO:0000256" key="8">
    <source>
        <dbReference type="SAM" id="MobiDB-lite"/>
    </source>
</evidence>
<comment type="subcellular location">
    <subcellularLocation>
        <location evidence="1">Membrane</location>
        <topology evidence="1">Single-pass type I membrane protein</topology>
    </subcellularLocation>
</comment>
<evidence type="ECO:0000256" key="3">
    <source>
        <dbReference type="ARBA" id="ARBA00022729"/>
    </source>
</evidence>
<feature type="compositionally biased region" description="Polar residues" evidence="8">
    <location>
        <begin position="67"/>
        <end position="76"/>
    </location>
</feature>
<dbReference type="Proteomes" id="UP001482620">
    <property type="component" value="Unassembled WGS sequence"/>
</dbReference>
<dbReference type="InterPro" id="IPR013836">
    <property type="entry name" value="CD34/Podocalyxin"/>
</dbReference>
<dbReference type="InterPro" id="IPR008083">
    <property type="entry name" value="CD34"/>
</dbReference>
<keyword evidence="7" id="KW-0325">Glycoprotein</keyword>
<feature type="transmembrane region" description="Helical" evidence="9">
    <location>
        <begin position="158"/>
        <end position="178"/>
    </location>
</feature>
<evidence type="ECO:0000313" key="10">
    <source>
        <dbReference type="EMBL" id="MEQ2248116.1"/>
    </source>
</evidence>
<evidence type="ECO:0000313" key="11">
    <source>
        <dbReference type="Proteomes" id="UP001482620"/>
    </source>
</evidence>
<feature type="region of interest" description="Disordered" evidence="8">
    <location>
        <begin position="195"/>
        <end position="254"/>
    </location>
</feature>
<dbReference type="Pfam" id="PF06365">
    <property type="entry name" value="CD34_antigen"/>
    <property type="match status" value="1"/>
</dbReference>
<evidence type="ECO:0000256" key="4">
    <source>
        <dbReference type="ARBA" id="ARBA00022889"/>
    </source>
</evidence>
<protein>
    <submittedName>
        <fullName evidence="10">Uncharacterized protein</fullName>
    </submittedName>
</protein>
<keyword evidence="5 9" id="KW-1133">Transmembrane helix</keyword>
<keyword evidence="2 9" id="KW-0812">Transmembrane</keyword>
<keyword evidence="3" id="KW-0732">Signal</keyword>
<feature type="region of interest" description="Disordered" evidence="8">
    <location>
        <begin position="67"/>
        <end position="111"/>
    </location>
</feature>
<evidence type="ECO:0000256" key="6">
    <source>
        <dbReference type="ARBA" id="ARBA00023136"/>
    </source>
</evidence>
<accession>A0ABV0USM4</accession>
<feature type="compositionally biased region" description="Polar residues" evidence="8">
    <location>
        <begin position="88"/>
        <end position="111"/>
    </location>
</feature>
<evidence type="ECO:0000256" key="2">
    <source>
        <dbReference type="ARBA" id="ARBA00022692"/>
    </source>
</evidence>
<dbReference type="PANTHER" id="PTHR16677">
    <property type="entry name" value="HEMATOPOIETIC PROGENITOR CELL ANTIGEN CD34"/>
    <property type="match status" value="1"/>
</dbReference>
<evidence type="ECO:0000256" key="7">
    <source>
        <dbReference type="ARBA" id="ARBA00023180"/>
    </source>
</evidence>
<keyword evidence="11" id="KW-1185">Reference proteome</keyword>
<organism evidence="10 11">
    <name type="scientific">Ilyodon furcidens</name>
    <name type="common">goldbreast splitfin</name>
    <dbReference type="NCBI Taxonomy" id="33524"/>
    <lineage>
        <taxon>Eukaryota</taxon>
        <taxon>Metazoa</taxon>
        <taxon>Chordata</taxon>
        <taxon>Craniata</taxon>
        <taxon>Vertebrata</taxon>
        <taxon>Euteleostomi</taxon>
        <taxon>Actinopterygii</taxon>
        <taxon>Neopterygii</taxon>
        <taxon>Teleostei</taxon>
        <taxon>Neoteleostei</taxon>
        <taxon>Acanthomorphata</taxon>
        <taxon>Ovalentaria</taxon>
        <taxon>Atherinomorphae</taxon>
        <taxon>Cyprinodontiformes</taxon>
        <taxon>Goodeidae</taxon>
        <taxon>Ilyodon</taxon>
    </lineage>
</organism>
<evidence type="ECO:0000256" key="1">
    <source>
        <dbReference type="ARBA" id="ARBA00004479"/>
    </source>
</evidence>
<dbReference type="PANTHER" id="PTHR16677:SF1">
    <property type="entry name" value="HEMATOPOIETIC PROGENITOR CELL ANTIGEN CD34"/>
    <property type="match status" value="1"/>
</dbReference>
<feature type="compositionally biased region" description="Polar residues" evidence="8">
    <location>
        <begin position="238"/>
        <end position="254"/>
    </location>
</feature>
<proteinExistence type="predicted"/>
<reference evidence="10 11" key="1">
    <citation type="submission" date="2021-06" db="EMBL/GenBank/DDBJ databases">
        <authorList>
            <person name="Palmer J.M."/>
        </authorList>
    </citation>
    <scope>NUCLEOTIDE SEQUENCE [LARGE SCALE GENOMIC DNA]</scope>
    <source>
        <strain evidence="11">if_2019</strain>
        <tissue evidence="10">Muscle</tissue>
    </source>
</reference>
<comment type="caution">
    <text evidence="10">The sequence shown here is derived from an EMBL/GenBank/DDBJ whole genome shotgun (WGS) entry which is preliminary data.</text>
</comment>
<name>A0ABV0USM4_9TELE</name>
<evidence type="ECO:0000256" key="5">
    <source>
        <dbReference type="ARBA" id="ARBA00022989"/>
    </source>
</evidence>
<keyword evidence="4" id="KW-0130">Cell adhesion</keyword>
<evidence type="ECO:0000256" key="9">
    <source>
        <dbReference type="SAM" id="Phobius"/>
    </source>
</evidence>
<sequence>MYFTASQSNFILSTTATAVYTFSFSVLSKQVGEVTCQNATSTAGPNNVTSGSAAATRATAGLQLSTLQRNEPSGGSPTPAATPAVVTMNKSNNEDGGSSVDTNGTFSNNTTPIHPIVSEVKCAGKGEIKSGVKVKVTETKDCLGSTNVEIPPSSGSSVFVGILVTGLLAALAIIVGYFKCQRRPDTKGAKLAEEAYPVDQENQGNTLASEAPLNPPQETQEKPSINGESPEAVKTETFPPTNGHSTAKTADTEL</sequence>
<gene>
    <name evidence="10" type="ORF">ILYODFUR_015987</name>
</gene>